<gene>
    <name evidence="4" type="ORF">ACFWGY_22695</name>
</gene>
<keyword evidence="2" id="KW-1133">Transmembrane helix</keyword>
<feature type="transmembrane region" description="Helical" evidence="2">
    <location>
        <begin position="136"/>
        <end position="157"/>
    </location>
</feature>
<dbReference type="RefSeq" id="WP_377541212.1">
    <property type="nucleotide sequence ID" value="NZ_JBHXCV010000017.1"/>
</dbReference>
<protein>
    <submittedName>
        <fullName evidence="4">Prepilin peptidase</fullName>
        <ecNumber evidence="4">3.4.23.43</ecNumber>
    </submittedName>
</protein>
<feature type="transmembrane region" description="Helical" evidence="2">
    <location>
        <begin position="44"/>
        <end position="62"/>
    </location>
</feature>
<evidence type="ECO:0000313" key="5">
    <source>
        <dbReference type="Proteomes" id="UP001598673"/>
    </source>
</evidence>
<dbReference type="PROSITE" id="PS51257">
    <property type="entry name" value="PROKAR_LIPOPROTEIN"/>
    <property type="match status" value="1"/>
</dbReference>
<dbReference type="Pfam" id="PF01478">
    <property type="entry name" value="Peptidase_A24"/>
    <property type="match status" value="1"/>
</dbReference>
<keyword evidence="2" id="KW-0812">Transmembrane</keyword>
<comment type="similarity">
    <text evidence="1">Belongs to the peptidase A24 family.</text>
</comment>
<sequence>MPGRIRRRLACVFREWMITIAAGAAGAAVAWAACRVTARAPRPAAVPVRCCVVVTALAWVWLGRRWSVGGLPGWWLPVPLAVFAVAAPLVAADLRYRRLPDVLTATLAALVGVALAASAFAVDAVAADSGEAGTGLVVRSVAGAVGFTVVHALVRAVSPRSMGAGDVKLAAGLGGGAGAVGWPALVVTSAVASLVTLAAAWMTRVMCRGPTGRGVPHGPGMVLGACLVVAFPGAGLDGGVGPATWAVTGSGMGVITPGPG</sequence>
<evidence type="ECO:0000259" key="3">
    <source>
        <dbReference type="Pfam" id="PF01478"/>
    </source>
</evidence>
<evidence type="ECO:0000256" key="2">
    <source>
        <dbReference type="SAM" id="Phobius"/>
    </source>
</evidence>
<keyword evidence="2" id="KW-0472">Membrane</keyword>
<feature type="transmembrane region" description="Helical" evidence="2">
    <location>
        <begin position="103"/>
        <end position="124"/>
    </location>
</feature>
<feature type="domain" description="Prepilin type IV endopeptidase peptidase" evidence="3">
    <location>
        <begin position="82"/>
        <end position="196"/>
    </location>
</feature>
<proteinExistence type="inferred from homology"/>
<reference evidence="4 5" key="1">
    <citation type="submission" date="2024-09" db="EMBL/GenBank/DDBJ databases">
        <title>The Natural Products Discovery Center: Release of the First 8490 Sequenced Strains for Exploring Actinobacteria Biosynthetic Diversity.</title>
        <authorList>
            <person name="Kalkreuter E."/>
            <person name="Kautsar S.A."/>
            <person name="Yang D."/>
            <person name="Bader C.D."/>
            <person name="Teijaro C.N."/>
            <person name="Fluegel L."/>
            <person name="Davis C.M."/>
            <person name="Simpson J.R."/>
            <person name="Lauterbach L."/>
            <person name="Steele A.D."/>
            <person name="Gui C."/>
            <person name="Meng S."/>
            <person name="Li G."/>
            <person name="Viehrig K."/>
            <person name="Ye F."/>
            <person name="Su P."/>
            <person name="Kiefer A.F."/>
            <person name="Nichols A."/>
            <person name="Cepeda A.J."/>
            <person name="Yan W."/>
            <person name="Fan B."/>
            <person name="Jiang Y."/>
            <person name="Adhikari A."/>
            <person name="Zheng C.-J."/>
            <person name="Schuster L."/>
            <person name="Cowan T.M."/>
            <person name="Smanski M.J."/>
            <person name="Chevrette M.G."/>
            <person name="De Carvalho L.P.S."/>
            <person name="Shen B."/>
        </authorList>
    </citation>
    <scope>NUCLEOTIDE SEQUENCE [LARGE SCALE GENOMIC DNA]</scope>
    <source>
        <strain evidence="4 5">NPDC060353</strain>
    </source>
</reference>
<dbReference type="InterPro" id="IPR000045">
    <property type="entry name" value="Prepilin_IV_endopep_pep"/>
</dbReference>
<feature type="transmembrane region" description="Helical" evidence="2">
    <location>
        <begin position="74"/>
        <end position="91"/>
    </location>
</feature>
<name>A0ABW6GAB2_9PSEU</name>
<organism evidence="4 5">
    <name type="scientific">Prauserella salsuginis</name>
    <dbReference type="NCBI Taxonomy" id="387889"/>
    <lineage>
        <taxon>Bacteria</taxon>
        <taxon>Bacillati</taxon>
        <taxon>Actinomycetota</taxon>
        <taxon>Actinomycetes</taxon>
        <taxon>Pseudonocardiales</taxon>
        <taxon>Pseudonocardiaceae</taxon>
        <taxon>Prauserella</taxon>
        <taxon>Prauserella salsuginis group</taxon>
    </lineage>
</organism>
<comment type="caution">
    <text evidence="4">The sequence shown here is derived from an EMBL/GenBank/DDBJ whole genome shotgun (WGS) entry which is preliminary data.</text>
</comment>
<evidence type="ECO:0000256" key="1">
    <source>
        <dbReference type="ARBA" id="ARBA00005801"/>
    </source>
</evidence>
<feature type="transmembrane region" description="Helical" evidence="2">
    <location>
        <begin position="12"/>
        <end position="32"/>
    </location>
</feature>
<keyword evidence="5" id="KW-1185">Reference proteome</keyword>
<keyword evidence="4" id="KW-0378">Hydrolase</keyword>
<dbReference type="EC" id="3.4.23.43" evidence="4"/>
<dbReference type="PANTHER" id="PTHR30487:SF0">
    <property type="entry name" value="PREPILIN LEADER PEPTIDASE_N-METHYLTRANSFERASE-RELATED"/>
    <property type="match status" value="1"/>
</dbReference>
<dbReference type="InterPro" id="IPR050882">
    <property type="entry name" value="Prepilin_peptidase/N-MTase"/>
</dbReference>
<accession>A0ABW6GAB2</accession>
<dbReference type="EMBL" id="JBHXCV010000017">
    <property type="protein sequence ID" value="MFD6796142.1"/>
    <property type="molecule type" value="Genomic_DNA"/>
</dbReference>
<dbReference type="PANTHER" id="PTHR30487">
    <property type="entry name" value="TYPE 4 PREPILIN-LIKE PROTEINS LEADER PEPTIDE-PROCESSING ENZYME"/>
    <property type="match status" value="1"/>
</dbReference>
<evidence type="ECO:0000313" key="4">
    <source>
        <dbReference type="EMBL" id="MFD6796142.1"/>
    </source>
</evidence>
<dbReference type="Gene3D" id="1.20.120.1220">
    <property type="match status" value="1"/>
</dbReference>
<feature type="transmembrane region" description="Helical" evidence="2">
    <location>
        <begin position="177"/>
        <end position="201"/>
    </location>
</feature>
<dbReference type="Proteomes" id="UP001598673">
    <property type="component" value="Unassembled WGS sequence"/>
</dbReference>
<dbReference type="GO" id="GO:0004190">
    <property type="term" value="F:aspartic-type endopeptidase activity"/>
    <property type="evidence" value="ECO:0007669"/>
    <property type="project" value="UniProtKB-EC"/>
</dbReference>